<dbReference type="Proteomes" id="UP001367508">
    <property type="component" value="Unassembled WGS sequence"/>
</dbReference>
<keyword evidence="2" id="KW-1133">Transmembrane helix</keyword>
<dbReference type="Gene3D" id="1.10.340.30">
    <property type="entry name" value="Hypothetical protein, domain 2"/>
    <property type="match status" value="1"/>
</dbReference>
<evidence type="ECO:0000313" key="4">
    <source>
        <dbReference type="Proteomes" id="UP001367508"/>
    </source>
</evidence>
<reference evidence="3 4" key="1">
    <citation type="submission" date="2024-01" db="EMBL/GenBank/DDBJ databases">
        <title>The genomes of 5 underutilized Papilionoideae crops provide insights into root nodulation and disease resistanc.</title>
        <authorList>
            <person name="Jiang F."/>
        </authorList>
    </citation>
    <scope>NUCLEOTIDE SEQUENCE [LARGE SCALE GENOMIC DNA]</scope>
    <source>
        <strain evidence="3">LVBAO_FW01</strain>
        <tissue evidence="3">Leaves</tissue>
    </source>
</reference>
<dbReference type="Pfam" id="PF03352">
    <property type="entry name" value="Adenine_glyco"/>
    <property type="match status" value="1"/>
</dbReference>
<accession>A0AAN9LMZ6</accession>
<feature type="transmembrane region" description="Helical" evidence="2">
    <location>
        <begin position="137"/>
        <end position="156"/>
    </location>
</feature>
<name>A0AAN9LMZ6_CANGL</name>
<evidence type="ECO:0000313" key="3">
    <source>
        <dbReference type="EMBL" id="KAK7339045.1"/>
    </source>
</evidence>
<comment type="caution">
    <text evidence="3">The sequence shown here is derived from an EMBL/GenBank/DDBJ whole genome shotgun (WGS) entry which is preliminary data.</text>
</comment>
<dbReference type="PANTHER" id="PTHR31116">
    <property type="entry name" value="OS04G0501200 PROTEIN"/>
    <property type="match status" value="1"/>
</dbReference>
<keyword evidence="2" id="KW-0472">Membrane</keyword>
<dbReference type="GO" id="GO:0006284">
    <property type="term" value="P:base-excision repair"/>
    <property type="evidence" value="ECO:0007669"/>
    <property type="project" value="InterPro"/>
</dbReference>
<keyword evidence="2" id="KW-0812">Transmembrane</keyword>
<evidence type="ECO:0000256" key="1">
    <source>
        <dbReference type="PIRSR" id="PIRSR605019-1"/>
    </source>
</evidence>
<feature type="transmembrane region" description="Helical" evidence="2">
    <location>
        <begin position="29"/>
        <end position="46"/>
    </location>
</feature>
<protein>
    <submittedName>
        <fullName evidence="3">Uncharacterized protein</fullName>
    </submittedName>
</protein>
<evidence type="ECO:0000256" key="2">
    <source>
        <dbReference type="SAM" id="Phobius"/>
    </source>
</evidence>
<dbReference type="InterPro" id="IPR011257">
    <property type="entry name" value="DNA_glycosylase"/>
</dbReference>
<keyword evidence="1" id="KW-0862">Zinc</keyword>
<dbReference type="PANTHER" id="PTHR31116:SF29">
    <property type="entry name" value="DNA GLYCOSYLASE SUPERFAMILY PROTEIN"/>
    <property type="match status" value="1"/>
</dbReference>
<feature type="binding site" evidence="1">
    <location>
        <position position="126"/>
    </location>
    <ligand>
        <name>Zn(2+)</name>
        <dbReference type="ChEBI" id="CHEBI:29105"/>
    </ligand>
</feature>
<dbReference type="AlphaFoldDB" id="A0AAN9LMZ6"/>
<keyword evidence="4" id="KW-1185">Reference proteome</keyword>
<organism evidence="3 4">
    <name type="scientific">Canavalia gladiata</name>
    <name type="common">Sword bean</name>
    <name type="synonym">Dolichos gladiatus</name>
    <dbReference type="NCBI Taxonomy" id="3824"/>
    <lineage>
        <taxon>Eukaryota</taxon>
        <taxon>Viridiplantae</taxon>
        <taxon>Streptophyta</taxon>
        <taxon>Embryophyta</taxon>
        <taxon>Tracheophyta</taxon>
        <taxon>Spermatophyta</taxon>
        <taxon>Magnoliopsida</taxon>
        <taxon>eudicotyledons</taxon>
        <taxon>Gunneridae</taxon>
        <taxon>Pentapetalae</taxon>
        <taxon>rosids</taxon>
        <taxon>fabids</taxon>
        <taxon>Fabales</taxon>
        <taxon>Fabaceae</taxon>
        <taxon>Papilionoideae</taxon>
        <taxon>50 kb inversion clade</taxon>
        <taxon>NPAAA clade</taxon>
        <taxon>indigoferoid/millettioid clade</taxon>
        <taxon>Phaseoleae</taxon>
        <taxon>Canavalia</taxon>
    </lineage>
</organism>
<keyword evidence="1" id="KW-0479">Metal-binding</keyword>
<sequence>MQIYPFGLNNSQYIIHVDLSGGCRCHVKTFVAFYCVIYPCLVLQYMRRAAFLSKNLSAVPISFYASIPECGSFSSYIWGYVNHKPTLNRYPKVEALSKDLVKRGFRFVGPVIVHSFMQATGLTIDHLVLILEKNASITLTLVAWIGVLLGGSSFVINP</sequence>
<dbReference type="EMBL" id="JAYMYQ010000004">
    <property type="protein sequence ID" value="KAK7339045.1"/>
    <property type="molecule type" value="Genomic_DNA"/>
</dbReference>
<dbReference type="SUPFAM" id="SSF48150">
    <property type="entry name" value="DNA-glycosylase"/>
    <property type="match status" value="1"/>
</dbReference>
<feature type="transmembrane region" description="Helical" evidence="2">
    <location>
        <begin position="107"/>
        <end position="131"/>
    </location>
</feature>
<dbReference type="InterPro" id="IPR005019">
    <property type="entry name" value="Adenine_glyco"/>
</dbReference>
<dbReference type="GO" id="GO:0046872">
    <property type="term" value="F:metal ion binding"/>
    <property type="evidence" value="ECO:0007669"/>
    <property type="project" value="UniProtKB-KW"/>
</dbReference>
<dbReference type="GO" id="GO:0008725">
    <property type="term" value="F:DNA-3-methyladenine glycosylase activity"/>
    <property type="evidence" value="ECO:0007669"/>
    <property type="project" value="InterPro"/>
</dbReference>
<proteinExistence type="predicted"/>
<gene>
    <name evidence="3" type="ORF">VNO77_19688</name>
</gene>